<evidence type="ECO:0000256" key="2">
    <source>
        <dbReference type="ARBA" id="ARBA00022679"/>
    </source>
</evidence>
<evidence type="ECO:0000256" key="1">
    <source>
        <dbReference type="ARBA" id="ARBA00022553"/>
    </source>
</evidence>
<dbReference type="EMBL" id="JBHTKK010000003">
    <property type="protein sequence ID" value="MFD1065380.1"/>
    <property type="molecule type" value="Genomic_DNA"/>
</dbReference>
<evidence type="ECO:0000259" key="4">
    <source>
        <dbReference type="Pfam" id="PF14689"/>
    </source>
</evidence>
<protein>
    <submittedName>
        <fullName evidence="5">Spo0B domain-containing protein</fullName>
    </submittedName>
</protein>
<keyword evidence="1" id="KW-0597">Phosphoprotein</keyword>
<name>A0ABW3NG22_9BACI</name>
<dbReference type="InterPro" id="IPR039506">
    <property type="entry name" value="SPOB_a"/>
</dbReference>
<dbReference type="InterPro" id="IPR016120">
    <property type="entry name" value="Sig_transdc_His_kin_SpoOB"/>
</dbReference>
<keyword evidence="2" id="KW-0808">Transferase</keyword>
<feature type="domain" description="SpoOB alpha-helical" evidence="4">
    <location>
        <begin position="4"/>
        <end position="56"/>
    </location>
</feature>
<sequence>MGEEETVRLIQKYRHDLMNRLQIVSGYLSMGSADKAKYHLDNTLQFYEEERKLMRLNADTFIIWVLQFQDVYPSFTLTYHVDLLESAETSINEQKLLLTCEKLLAVLSEAAEEFHVYDLFLYIEERESDWIIRMNIKDIAVENASAIEQRYGISVTIEKEQTSFEWSIAKDERGE</sequence>
<dbReference type="InterPro" id="IPR037100">
    <property type="entry name" value="Spo0B_C_sf"/>
</dbReference>
<dbReference type="SUPFAM" id="SSF55890">
    <property type="entry name" value="Sporulation response regulatory protein Spo0B"/>
    <property type="match status" value="1"/>
</dbReference>
<keyword evidence="3" id="KW-0418">Kinase</keyword>
<dbReference type="Gene3D" id="3.30.565.30">
    <property type="entry name" value="Sporulation initiation phosphotransferase B (SpoOB), C-terminal domain"/>
    <property type="match status" value="1"/>
</dbReference>
<gene>
    <name evidence="5" type="ORF">ACFQ19_05005</name>
</gene>
<proteinExistence type="predicted"/>
<reference evidence="6" key="1">
    <citation type="journal article" date="2019" name="Int. J. Syst. Evol. Microbiol.">
        <title>The Global Catalogue of Microorganisms (GCM) 10K type strain sequencing project: providing services to taxonomists for standard genome sequencing and annotation.</title>
        <authorList>
            <consortium name="The Broad Institute Genomics Platform"/>
            <consortium name="The Broad Institute Genome Sequencing Center for Infectious Disease"/>
            <person name="Wu L."/>
            <person name="Ma J."/>
        </authorList>
    </citation>
    <scope>NUCLEOTIDE SEQUENCE [LARGE SCALE GENOMIC DNA]</scope>
    <source>
        <strain evidence="6">CCUG 56608</strain>
    </source>
</reference>
<evidence type="ECO:0000256" key="3">
    <source>
        <dbReference type="ARBA" id="ARBA00022777"/>
    </source>
</evidence>
<evidence type="ECO:0000313" key="5">
    <source>
        <dbReference type="EMBL" id="MFD1065380.1"/>
    </source>
</evidence>
<evidence type="ECO:0000313" key="6">
    <source>
        <dbReference type="Proteomes" id="UP001597041"/>
    </source>
</evidence>
<dbReference type="RefSeq" id="WP_379591007.1">
    <property type="nucleotide sequence ID" value="NZ_JBHTKK010000003.1"/>
</dbReference>
<keyword evidence="6" id="KW-1185">Reference proteome</keyword>
<dbReference type="Gene3D" id="1.10.287.130">
    <property type="match status" value="1"/>
</dbReference>
<comment type="caution">
    <text evidence="5">The sequence shown here is derived from an EMBL/GenBank/DDBJ whole genome shotgun (WGS) entry which is preliminary data.</text>
</comment>
<accession>A0ABW3NG22</accession>
<dbReference type="Proteomes" id="UP001597041">
    <property type="component" value="Unassembled WGS sequence"/>
</dbReference>
<organism evidence="5 6">
    <name type="scientific">Oceanobacillus locisalsi</name>
    <dbReference type="NCBI Taxonomy" id="546107"/>
    <lineage>
        <taxon>Bacteria</taxon>
        <taxon>Bacillati</taxon>
        <taxon>Bacillota</taxon>
        <taxon>Bacilli</taxon>
        <taxon>Bacillales</taxon>
        <taxon>Bacillaceae</taxon>
        <taxon>Oceanobacillus</taxon>
    </lineage>
</organism>
<dbReference type="Pfam" id="PF14689">
    <property type="entry name" value="SPOB_a"/>
    <property type="match status" value="1"/>
</dbReference>